<dbReference type="EMBL" id="NRSH01000032">
    <property type="protein sequence ID" value="MBK1726265.1"/>
    <property type="molecule type" value="Genomic_DNA"/>
</dbReference>
<proteinExistence type="inferred from homology"/>
<keyword evidence="3" id="KW-0201">Cytochrome c-type biogenesis</keyword>
<dbReference type="InterPro" id="IPR013740">
    <property type="entry name" value="Redoxin"/>
</dbReference>
<dbReference type="SUPFAM" id="SSF52833">
    <property type="entry name" value="Thioredoxin-like"/>
    <property type="match status" value="1"/>
</dbReference>
<keyword evidence="5" id="KW-0676">Redox-active center</keyword>
<dbReference type="RefSeq" id="WP_200257216.1">
    <property type="nucleotide sequence ID" value="NZ_NRSH01000032.1"/>
</dbReference>
<evidence type="ECO:0000259" key="6">
    <source>
        <dbReference type="PROSITE" id="PS51352"/>
    </source>
</evidence>
<evidence type="ECO:0000256" key="4">
    <source>
        <dbReference type="ARBA" id="ARBA00023157"/>
    </source>
</evidence>
<keyword evidence="8" id="KW-1185">Reference proteome</keyword>
<evidence type="ECO:0000313" key="8">
    <source>
        <dbReference type="Proteomes" id="UP000738126"/>
    </source>
</evidence>
<evidence type="ECO:0000313" key="7">
    <source>
        <dbReference type="EMBL" id="MBK1726265.1"/>
    </source>
</evidence>
<gene>
    <name evidence="7" type="ORF">CKO13_04335</name>
</gene>
<dbReference type="InterPro" id="IPR050553">
    <property type="entry name" value="Thioredoxin_ResA/DsbE_sf"/>
</dbReference>
<comment type="subcellular location">
    <subcellularLocation>
        <location evidence="1">Cell inner membrane</location>
        <topology evidence="1">Single-pass membrane protein</topology>
        <orientation evidence="1">Periplasmic side</orientation>
    </subcellularLocation>
</comment>
<dbReference type="InterPro" id="IPR013766">
    <property type="entry name" value="Thioredoxin_domain"/>
</dbReference>
<protein>
    <submittedName>
        <fullName evidence="7">DsbE family thiol:disulfide interchange protein</fullName>
    </submittedName>
</protein>
<evidence type="ECO:0000256" key="5">
    <source>
        <dbReference type="ARBA" id="ARBA00023284"/>
    </source>
</evidence>
<sequence>MSKRSALLRFGLPLTLVLVLLGLFYVGLGTDTEELPSPLVGEPAPAFELPSLQEPQTTLTEADFTGEVALVNVWASWCRPCRQELPYLQEIAKRDVPVYGFNYRDSRQNARRFLEAFGNPYDKIAFDPEAEAGMDWGVYATPETYVLDAQGIIRHKHIGPINAKVLQEDLLPLIEKLKAEQQS</sequence>
<dbReference type="Pfam" id="PF08534">
    <property type="entry name" value="Redoxin"/>
    <property type="match status" value="1"/>
</dbReference>
<accession>A0ABS1E6A3</accession>
<feature type="domain" description="Thioredoxin" evidence="6">
    <location>
        <begin position="38"/>
        <end position="179"/>
    </location>
</feature>
<dbReference type="PANTHER" id="PTHR42852">
    <property type="entry name" value="THIOL:DISULFIDE INTERCHANGE PROTEIN DSBE"/>
    <property type="match status" value="1"/>
</dbReference>
<dbReference type="PANTHER" id="PTHR42852:SF6">
    <property type="entry name" value="THIOL:DISULFIDE INTERCHANGE PROTEIN DSBE"/>
    <property type="match status" value="1"/>
</dbReference>
<evidence type="ECO:0000256" key="3">
    <source>
        <dbReference type="ARBA" id="ARBA00022748"/>
    </source>
</evidence>
<keyword evidence="4" id="KW-1015">Disulfide bond</keyword>
<evidence type="ECO:0000256" key="1">
    <source>
        <dbReference type="ARBA" id="ARBA00004383"/>
    </source>
</evidence>
<comment type="similarity">
    <text evidence="2">Belongs to the thioredoxin family. DsbE subfamily.</text>
</comment>
<dbReference type="InterPro" id="IPR036249">
    <property type="entry name" value="Thioredoxin-like_sf"/>
</dbReference>
<dbReference type="Proteomes" id="UP000738126">
    <property type="component" value="Unassembled WGS sequence"/>
</dbReference>
<comment type="caution">
    <text evidence="7">The sequence shown here is derived from an EMBL/GenBank/DDBJ whole genome shotgun (WGS) entry which is preliminary data.</text>
</comment>
<organism evidence="7 8">
    <name type="scientific">Halorhodospira neutriphila</name>
    <dbReference type="NCBI Taxonomy" id="168379"/>
    <lineage>
        <taxon>Bacteria</taxon>
        <taxon>Pseudomonadati</taxon>
        <taxon>Pseudomonadota</taxon>
        <taxon>Gammaproteobacteria</taxon>
        <taxon>Chromatiales</taxon>
        <taxon>Ectothiorhodospiraceae</taxon>
        <taxon>Halorhodospira</taxon>
    </lineage>
</organism>
<reference evidence="7 8" key="1">
    <citation type="journal article" date="2020" name="Microorganisms">
        <title>Osmotic Adaptation and Compatible Solute Biosynthesis of Phototrophic Bacteria as Revealed from Genome Analyses.</title>
        <authorList>
            <person name="Imhoff J.F."/>
            <person name="Rahn T."/>
            <person name="Kunzel S."/>
            <person name="Keller A."/>
            <person name="Neulinger S.C."/>
        </authorList>
    </citation>
    <scope>NUCLEOTIDE SEQUENCE [LARGE SCALE GENOMIC DNA]</scope>
    <source>
        <strain evidence="7 8">DSM 15116</strain>
    </source>
</reference>
<dbReference type="CDD" id="cd03010">
    <property type="entry name" value="TlpA_like_DsbE"/>
    <property type="match status" value="1"/>
</dbReference>
<dbReference type="PROSITE" id="PS51352">
    <property type="entry name" value="THIOREDOXIN_2"/>
    <property type="match status" value="1"/>
</dbReference>
<evidence type="ECO:0000256" key="2">
    <source>
        <dbReference type="ARBA" id="ARBA00007758"/>
    </source>
</evidence>
<dbReference type="NCBIfam" id="TIGR00385">
    <property type="entry name" value="dsbE"/>
    <property type="match status" value="1"/>
</dbReference>
<dbReference type="InterPro" id="IPR004799">
    <property type="entry name" value="Periplasmic_diS_OxRdtase_DsbE"/>
</dbReference>
<name>A0ABS1E6A3_9GAMM</name>
<dbReference type="Gene3D" id="3.40.30.10">
    <property type="entry name" value="Glutaredoxin"/>
    <property type="match status" value="1"/>
</dbReference>